<evidence type="ECO:0000259" key="5">
    <source>
        <dbReference type="PROSITE" id="PS50043"/>
    </source>
</evidence>
<keyword evidence="3" id="KW-0804">Transcription</keyword>
<name>A0A229REV3_AMYAL</name>
<dbReference type="SUPFAM" id="SSF52172">
    <property type="entry name" value="CheY-like"/>
    <property type="match status" value="1"/>
</dbReference>
<protein>
    <submittedName>
        <fullName evidence="7">DNA-binding response regulator</fullName>
    </submittedName>
</protein>
<dbReference type="GO" id="GO:0003677">
    <property type="term" value="F:DNA binding"/>
    <property type="evidence" value="ECO:0007669"/>
    <property type="project" value="UniProtKB-KW"/>
</dbReference>
<feature type="domain" description="HTH luxR-type" evidence="5">
    <location>
        <begin position="129"/>
        <end position="196"/>
    </location>
</feature>
<dbReference type="Proteomes" id="UP000215563">
    <property type="component" value="Unassembled WGS sequence"/>
</dbReference>
<dbReference type="PRINTS" id="PR00038">
    <property type="entry name" value="HTHLUXR"/>
</dbReference>
<proteinExistence type="predicted"/>
<evidence type="ECO:0000313" key="7">
    <source>
        <dbReference type="EMBL" id="OXM45019.1"/>
    </source>
</evidence>
<dbReference type="PROSITE" id="PS50043">
    <property type="entry name" value="HTH_LUXR_2"/>
    <property type="match status" value="1"/>
</dbReference>
<keyword evidence="4" id="KW-0597">Phosphoprotein</keyword>
<dbReference type="InterPro" id="IPR011006">
    <property type="entry name" value="CheY-like_superfamily"/>
</dbReference>
<keyword evidence="8" id="KW-1185">Reference proteome</keyword>
<dbReference type="PANTHER" id="PTHR44688">
    <property type="entry name" value="DNA-BINDING TRANSCRIPTIONAL ACTIVATOR DEVR_DOSR"/>
    <property type="match status" value="1"/>
</dbReference>
<dbReference type="EMBL" id="NMQU01000108">
    <property type="protein sequence ID" value="OXM45019.1"/>
    <property type="molecule type" value="Genomic_DNA"/>
</dbReference>
<evidence type="ECO:0000256" key="3">
    <source>
        <dbReference type="ARBA" id="ARBA00023163"/>
    </source>
</evidence>
<dbReference type="AlphaFoldDB" id="A0A229REV3"/>
<dbReference type="GO" id="GO:0000160">
    <property type="term" value="P:phosphorelay signal transduction system"/>
    <property type="evidence" value="ECO:0007669"/>
    <property type="project" value="InterPro"/>
</dbReference>
<dbReference type="Pfam" id="PF00196">
    <property type="entry name" value="GerE"/>
    <property type="match status" value="1"/>
</dbReference>
<comment type="caution">
    <text evidence="7">The sequence shown here is derived from an EMBL/GenBank/DDBJ whole genome shotgun (WGS) entry which is preliminary data.</text>
</comment>
<organism evidence="7 8">
    <name type="scientific">Amycolatopsis alba DSM 44262</name>
    <dbReference type="NCBI Taxonomy" id="1125972"/>
    <lineage>
        <taxon>Bacteria</taxon>
        <taxon>Bacillati</taxon>
        <taxon>Actinomycetota</taxon>
        <taxon>Actinomycetes</taxon>
        <taxon>Pseudonocardiales</taxon>
        <taxon>Pseudonocardiaceae</taxon>
        <taxon>Amycolatopsis</taxon>
    </lineage>
</organism>
<evidence type="ECO:0000313" key="8">
    <source>
        <dbReference type="Proteomes" id="UP000215563"/>
    </source>
</evidence>
<evidence type="ECO:0000256" key="4">
    <source>
        <dbReference type="PROSITE-ProRule" id="PRU00169"/>
    </source>
</evidence>
<dbReference type="PANTHER" id="PTHR44688:SF16">
    <property type="entry name" value="DNA-BINDING TRANSCRIPTIONAL ACTIVATOR DEVR_DOSR"/>
    <property type="match status" value="1"/>
</dbReference>
<feature type="domain" description="Response regulatory" evidence="6">
    <location>
        <begin position="2"/>
        <end position="111"/>
    </location>
</feature>
<feature type="modified residue" description="4-aspartylphosphate" evidence="4">
    <location>
        <position position="48"/>
    </location>
</feature>
<evidence type="ECO:0000259" key="6">
    <source>
        <dbReference type="PROSITE" id="PS50110"/>
    </source>
</evidence>
<evidence type="ECO:0000256" key="1">
    <source>
        <dbReference type="ARBA" id="ARBA00023015"/>
    </source>
</evidence>
<dbReference type="SUPFAM" id="SSF46894">
    <property type="entry name" value="C-terminal effector domain of the bipartite response regulators"/>
    <property type="match status" value="1"/>
</dbReference>
<dbReference type="SMART" id="SM00421">
    <property type="entry name" value="HTH_LUXR"/>
    <property type="match status" value="1"/>
</dbReference>
<reference evidence="7 8" key="1">
    <citation type="submission" date="2017-07" db="EMBL/GenBank/DDBJ databases">
        <title>Amycolatopsis alba DSM 44262 Genome sequencing and assembly.</title>
        <authorList>
            <person name="Kaur N."/>
            <person name="Mayilraj S."/>
        </authorList>
    </citation>
    <scope>NUCLEOTIDE SEQUENCE [LARGE SCALE GENOMIC DNA]</scope>
    <source>
        <strain evidence="7 8">DSM 44262</strain>
    </source>
</reference>
<dbReference type="Gene3D" id="3.40.50.2300">
    <property type="match status" value="1"/>
</dbReference>
<gene>
    <name evidence="7" type="ORF">CFP75_32400</name>
</gene>
<evidence type="ECO:0000256" key="2">
    <source>
        <dbReference type="ARBA" id="ARBA00023125"/>
    </source>
</evidence>
<dbReference type="OrthoDB" id="3176919at2"/>
<keyword evidence="2 7" id="KW-0238">DNA-binding</keyword>
<accession>A0A229REV3</accession>
<dbReference type="InterPro" id="IPR016032">
    <property type="entry name" value="Sig_transdc_resp-reg_C-effctor"/>
</dbReference>
<dbReference type="GO" id="GO:0006355">
    <property type="term" value="P:regulation of DNA-templated transcription"/>
    <property type="evidence" value="ECO:0007669"/>
    <property type="project" value="InterPro"/>
</dbReference>
<dbReference type="InterPro" id="IPR001789">
    <property type="entry name" value="Sig_transdc_resp-reg_receiver"/>
</dbReference>
<sequence length="206" mass="22094">MRVNVLVGSPDYLADLVQALTNSGIEVAPSESLSDSEILWFADAVLIDADMLRPDRDLLHIAEMAQVTAVLVLDDSATAADREGYREAGAAGVISKHDSIEHLVSVVWAVTSGRDVADYRDVEIPAAREQADPVEGNLSEREQQVLVQISRGLTHGQIATRLGISPHTVDTYVKRIRAKLGVGNKAELTRAALLRRATAPSVPAPG</sequence>
<keyword evidence="1" id="KW-0805">Transcription regulation</keyword>
<dbReference type="CDD" id="cd06170">
    <property type="entry name" value="LuxR_C_like"/>
    <property type="match status" value="1"/>
</dbReference>
<dbReference type="PROSITE" id="PS50110">
    <property type="entry name" value="RESPONSE_REGULATORY"/>
    <property type="match status" value="1"/>
</dbReference>
<dbReference type="InterPro" id="IPR000792">
    <property type="entry name" value="Tscrpt_reg_LuxR_C"/>
</dbReference>